<dbReference type="EMBL" id="QUNO01000012">
    <property type="protein sequence ID" value="REH41141.1"/>
    <property type="molecule type" value="Genomic_DNA"/>
</dbReference>
<evidence type="ECO:0000256" key="6">
    <source>
        <dbReference type="ARBA" id="ARBA00023136"/>
    </source>
</evidence>
<evidence type="ECO:0000256" key="4">
    <source>
        <dbReference type="ARBA" id="ARBA00022692"/>
    </source>
</evidence>
<evidence type="ECO:0000256" key="7">
    <source>
        <dbReference type="RuleBase" id="RU363032"/>
    </source>
</evidence>
<feature type="compositionally biased region" description="Low complexity" evidence="8">
    <location>
        <begin position="1"/>
        <end position="13"/>
    </location>
</feature>
<protein>
    <submittedName>
        <fullName evidence="10">N-acetylglucosamine transport system permease protein</fullName>
    </submittedName>
</protein>
<comment type="subcellular location">
    <subcellularLocation>
        <location evidence="1 7">Cell membrane</location>
        <topology evidence="1 7">Multi-pass membrane protein</topology>
    </subcellularLocation>
</comment>
<dbReference type="InterPro" id="IPR035906">
    <property type="entry name" value="MetI-like_sf"/>
</dbReference>
<keyword evidence="2 7" id="KW-0813">Transport</keyword>
<dbReference type="Proteomes" id="UP000256269">
    <property type="component" value="Unassembled WGS sequence"/>
</dbReference>
<name>A0A3E0HB93_9PSEU</name>
<evidence type="ECO:0000313" key="11">
    <source>
        <dbReference type="Proteomes" id="UP000256269"/>
    </source>
</evidence>
<feature type="region of interest" description="Disordered" evidence="8">
    <location>
        <begin position="1"/>
        <end position="22"/>
    </location>
</feature>
<dbReference type="InterPro" id="IPR000515">
    <property type="entry name" value="MetI-like"/>
</dbReference>
<feature type="transmembrane region" description="Helical" evidence="7">
    <location>
        <begin position="28"/>
        <end position="53"/>
    </location>
</feature>
<dbReference type="CDD" id="cd06261">
    <property type="entry name" value="TM_PBP2"/>
    <property type="match status" value="1"/>
</dbReference>
<evidence type="ECO:0000313" key="10">
    <source>
        <dbReference type="EMBL" id="REH41141.1"/>
    </source>
</evidence>
<feature type="transmembrane region" description="Helical" evidence="7">
    <location>
        <begin position="126"/>
        <end position="147"/>
    </location>
</feature>
<feature type="transmembrane region" description="Helical" evidence="7">
    <location>
        <begin position="277"/>
        <end position="298"/>
    </location>
</feature>
<dbReference type="Pfam" id="PF00528">
    <property type="entry name" value="BPD_transp_1"/>
    <property type="match status" value="1"/>
</dbReference>
<comment type="caution">
    <text evidence="10">The sequence shown here is derived from an EMBL/GenBank/DDBJ whole genome shotgun (WGS) entry which is preliminary data.</text>
</comment>
<dbReference type="OrthoDB" id="61122at2"/>
<dbReference type="SUPFAM" id="SSF161098">
    <property type="entry name" value="MetI-like"/>
    <property type="match status" value="1"/>
</dbReference>
<evidence type="ECO:0000259" key="9">
    <source>
        <dbReference type="PROSITE" id="PS50928"/>
    </source>
</evidence>
<feature type="transmembrane region" description="Helical" evidence="7">
    <location>
        <begin position="90"/>
        <end position="114"/>
    </location>
</feature>
<evidence type="ECO:0000256" key="1">
    <source>
        <dbReference type="ARBA" id="ARBA00004651"/>
    </source>
</evidence>
<accession>A0A3E0HB93</accession>
<dbReference type="PROSITE" id="PS50928">
    <property type="entry name" value="ABC_TM1"/>
    <property type="match status" value="1"/>
</dbReference>
<feature type="transmembrane region" description="Helical" evidence="7">
    <location>
        <begin position="167"/>
        <end position="191"/>
    </location>
</feature>
<keyword evidence="6 7" id="KW-0472">Membrane</keyword>
<reference evidence="10 11" key="1">
    <citation type="submission" date="2018-08" db="EMBL/GenBank/DDBJ databases">
        <title>Genomic Encyclopedia of Archaeal and Bacterial Type Strains, Phase II (KMG-II): from individual species to whole genera.</title>
        <authorList>
            <person name="Goeker M."/>
        </authorList>
    </citation>
    <scope>NUCLEOTIDE SEQUENCE [LARGE SCALE GENOMIC DNA]</scope>
    <source>
        <strain evidence="10 11">DSM 45791</strain>
    </source>
</reference>
<evidence type="ECO:0000256" key="2">
    <source>
        <dbReference type="ARBA" id="ARBA00022448"/>
    </source>
</evidence>
<dbReference type="PANTHER" id="PTHR43744">
    <property type="entry name" value="ABC TRANSPORTER PERMEASE PROTEIN MG189-RELATED-RELATED"/>
    <property type="match status" value="1"/>
</dbReference>
<dbReference type="Gene3D" id="1.10.3720.10">
    <property type="entry name" value="MetI-like"/>
    <property type="match status" value="1"/>
</dbReference>
<evidence type="ECO:0000256" key="3">
    <source>
        <dbReference type="ARBA" id="ARBA00022475"/>
    </source>
</evidence>
<feature type="domain" description="ABC transmembrane type-1" evidence="9">
    <location>
        <begin position="91"/>
        <end position="298"/>
    </location>
</feature>
<evidence type="ECO:0000256" key="5">
    <source>
        <dbReference type="ARBA" id="ARBA00022989"/>
    </source>
</evidence>
<keyword evidence="3" id="KW-1003">Cell membrane</keyword>
<proteinExistence type="inferred from homology"/>
<organism evidence="10 11">
    <name type="scientific">Kutzneria buriramensis</name>
    <dbReference type="NCBI Taxonomy" id="1045776"/>
    <lineage>
        <taxon>Bacteria</taxon>
        <taxon>Bacillati</taxon>
        <taxon>Actinomycetota</taxon>
        <taxon>Actinomycetes</taxon>
        <taxon>Pseudonocardiales</taxon>
        <taxon>Pseudonocardiaceae</taxon>
        <taxon>Kutzneria</taxon>
    </lineage>
</organism>
<keyword evidence="11" id="KW-1185">Reference proteome</keyword>
<sequence length="312" mass="33836">MTQLVTAEPTAPEEQPETAKPPRGQFGVVNVFSQGFLLLWAAMVVLPLLWAVMSSFKTDKEILSSPWSLPASPQWDNFARAWSSGHIGTFFLNTVIVLAGGVTITMVVGAMAAYVLARYSFPGNRIIYYGFVAGLTLPIFLALVPLFKIVGNLGNLPVVGPYLGLNSYLGLILVYVAFSLPFTVFFLHSFFRTLPTEIAEAGLLDGAGHATLFARVMLPMARPGLISIGIFNVIGQWNQYLLPLVLLQPQSSFDTDHSVLAEGLLNLAVTQGYKSDWSGLFAGMTIAMLPMLAVYVLFQRQVQAGLTAGTLK</sequence>
<dbReference type="RefSeq" id="WP_116178320.1">
    <property type="nucleotide sequence ID" value="NZ_CP144375.1"/>
</dbReference>
<keyword evidence="4 7" id="KW-0812">Transmembrane</keyword>
<keyword evidence="5 7" id="KW-1133">Transmembrane helix</keyword>
<dbReference type="PANTHER" id="PTHR43744:SF12">
    <property type="entry name" value="ABC TRANSPORTER PERMEASE PROTEIN MG189-RELATED"/>
    <property type="match status" value="1"/>
</dbReference>
<gene>
    <name evidence="10" type="ORF">BCF44_112223</name>
</gene>
<dbReference type="GO" id="GO:0055085">
    <property type="term" value="P:transmembrane transport"/>
    <property type="evidence" value="ECO:0007669"/>
    <property type="project" value="InterPro"/>
</dbReference>
<dbReference type="AlphaFoldDB" id="A0A3E0HB93"/>
<evidence type="ECO:0000256" key="8">
    <source>
        <dbReference type="SAM" id="MobiDB-lite"/>
    </source>
</evidence>
<comment type="similarity">
    <text evidence="7">Belongs to the binding-protein-dependent transport system permease family.</text>
</comment>
<dbReference type="GO" id="GO:0005886">
    <property type="term" value="C:plasma membrane"/>
    <property type="evidence" value="ECO:0007669"/>
    <property type="project" value="UniProtKB-SubCell"/>
</dbReference>